<dbReference type="RefSeq" id="WP_009524378.1">
    <property type="nucleotide sequence ID" value="NZ_ALNK01000015.1"/>
</dbReference>
<evidence type="ECO:0000313" key="18">
    <source>
        <dbReference type="Proteomes" id="UP000003379"/>
    </source>
</evidence>
<accession>J6HEN0</accession>
<accession>G9WXQ2</accession>
<comment type="function">
    <text evidence="8">This protein binds specifically to 23S rRNA; its binding is stimulated by other ribosomal proteins, e.g. L4, L17, and L20. It is important during the early stages of 50S assembly. It makes multiple contacts with different domains of the 23S rRNA in the assembled 50S subunit and ribosome.</text>
</comment>
<sequence>MADSKEKVAIAKEVRAIAKFVRTSPRKAGKICDLVRGKSVDEAIAILKFLPNSSAQIISKVVKSAAANAENNFNMEPKKLYISKIWANQGPTLKRFMPRAQGRATSIRKRTSHIEVFVQERN</sequence>
<dbReference type="SUPFAM" id="SSF54843">
    <property type="entry name" value="Ribosomal protein L22"/>
    <property type="match status" value="1"/>
</dbReference>
<dbReference type="HAMAP" id="MF_01331_B">
    <property type="entry name" value="Ribosomal_uL22_B"/>
    <property type="match status" value="1"/>
</dbReference>
<dbReference type="EMBL" id="AFZF02000008">
    <property type="protein sequence ID" value="EHL18299.1"/>
    <property type="molecule type" value="Genomic_DNA"/>
</dbReference>
<dbReference type="GO" id="GO:0006412">
    <property type="term" value="P:translation"/>
    <property type="evidence" value="ECO:0007669"/>
    <property type="project" value="UniProtKB-UniRule"/>
</dbReference>
<dbReference type="HOGENOM" id="CLU_083987_3_3_9"/>
<comment type="similarity">
    <text evidence="2 10 11">Belongs to the universal ribosomal protein uL22 family.</text>
</comment>
<dbReference type="STRING" id="796937.HMPREF9630_00024"/>
<reference evidence="15 21" key="3">
    <citation type="submission" date="2012-05" db="EMBL/GenBank/DDBJ databases">
        <title>The Genome Sequence of Eubacteriaceae bacterium CM2.</title>
        <authorList>
            <consortium name="The Broad Institute Genome Sequencing Platform"/>
            <person name="Earl A."/>
            <person name="Ward D."/>
            <person name="Feldgarden M."/>
            <person name="Gevers D."/>
            <person name="Sizova M."/>
            <person name="Hazen A."/>
            <person name="Epstein S."/>
            <person name="Walker B."/>
            <person name="Young S.K."/>
            <person name="Zeng Q."/>
            <person name="Gargeya S."/>
            <person name="Fitzgerald M."/>
            <person name="Haas B."/>
            <person name="Abouelleil A."/>
            <person name="Alvarado L."/>
            <person name="Arachchi H.M."/>
            <person name="Berlin A."/>
            <person name="Chapman S.B."/>
            <person name="Goldberg J."/>
            <person name="Griggs A."/>
            <person name="Gujja S."/>
            <person name="Hansen M."/>
            <person name="Howarth C."/>
            <person name="Imamovic A."/>
            <person name="Larimer J."/>
            <person name="McCowen C."/>
            <person name="Montmayeur A."/>
            <person name="Murphy C."/>
            <person name="Neiman D."/>
            <person name="Pearson M."/>
            <person name="Priest M."/>
            <person name="Roberts A."/>
            <person name="Saif S."/>
            <person name="Shea T."/>
            <person name="Sisk P."/>
            <person name="Sykes S."/>
            <person name="Wortman J."/>
            <person name="Nusbaum C."/>
            <person name="Birren B."/>
        </authorList>
    </citation>
    <scope>NUCLEOTIDE SEQUENCE [LARGE SCALE GENOMIC DNA]</scope>
    <source>
        <strain evidence="15 21">CM2</strain>
    </source>
</reference>
<evidence type="ECO:0000313" key="19">
    <source>
        <dbReference type="Proteomes" id="UP000005244"/>
    </source>
</evidence>
<dbReference type="InterPro" id="IPR047867">
    <property type="entry name" value="Ribosomal_uL22_bac/org-type"/>
</dbReference>
<reference evidence="14 20" key="1">
    <citation type="submission" date="2011-08" db="EMBL/GenBank/DDBJ databases">
        <title>The Genome Sequence of Eubacteriaceae bacterium ACC19a.</title>
        <authorList>
            <consortium name="The Broad Institute Genome Sequencing Platform"/>
            <person name="Earl A."/>
            <person name="Ward D."/>
            <person name="Feldgarden M."/>
            <person name="Gevers D."/>
            <person name="Sizova M."/>
            <person name="Hazen A."/>
            <person name="Epstein S."/>
            <person name="Young S.K."/>
            <person name="Zeng Q."/>
            <person name="Gargeya S."/>
            <person name="Fitzgerald M."/>
            <person name="Haas B."/>
            <person name="Abouelleil A."/>
            <person name="Alvarado L."/>
            <person name="Arachchi H.M."/>
            <person name="Berlin A."/>
            <person name="Brown A."/>
            <person name="Chapman S.B."/>
            <person name="Chen Z."/>
            <person name="Dunbar C."/>
            <person name="Freedman E."/>
            <person name="Gearin G."/>
            <person name="Gellesch M."/>
            <person name="Goldberg J."/>
            <person name="Griggs A."/>
            <person name="Gujja S."/>
            <person name="Heiman D."/>
            <person name="Howarth C."/>
            <person name="Larson L."/>
            <person name="Lui A."/>
            <person name="MacDonald P.J.P."/>
            <person name="Montmayeur A."/>
            <person name="Murphy C."/>
            <person name="Neiman D."/>
            <person name="Pearson M."/>
            <person name="Priest M."/>
            <person name="Roberts A."/>
            <person name="Saif S."/>
            <person name="Shea T."/>
            <person name="Shenoy N."/>
            <person name="Sisk P."/>
            <person name="Stolte C."/>
            <person name="Sykes S."/>
            <person name="Wortman J."/>
            <person name="Nusbaum C."/>
            <person name="Birren B."/>
        </authorList>
    </citation>
    <scope>NUCLEOTIDE SEQUENCE [LARGE SCALE GENOMIC DNA]</scope>
    <source>
        <strain evidence="14 20">ACC19a</strain>
    </source>
</reference>
<dbReference type="EMBL" id="AFZG01000041">
    <property type="protein sequence ID" value="EHL18755.1"/>
    <property type="molecule type" value="Genomic_DNA"/>
</dbReference>
<evidence type="ECO:0000256" key="1">
    <source>
        <dbReference type="ARBA" id="ARBA00003478"/>
    </source>
</evidence>
<comment type="function">
    <text evidence="1 10">The globular domain of the protein is located near the polypeptide exit tunnel on the outside of the subunit, while an extended beta-hairpin is found that lines the wall of the exit tunnel in the center of the 70S ribosome.</text>
</comment>
<dbReference type="Proteomes" id="UP000005244">
    <property type="component" value="Unassembled WGS sequence"/>
</dbReference>
<dbReference type="InterPro" id="IPR001063">
    <property type="entry name" value="Ribosomal_uL22"/>
</dbReference>
<keyword evidence="7 10" id="KW-0687">Ribonucleoprotein</keyword>
<dbReference type="GO" id="GO:0003735">
    <property type="term" value="F:structural constituent of ribosome"/>
    <property type="evidence" value="ECO:0007669"/>
    <property type="project" value="InterPro"/>
</dbReference>
<dbReference type="AlphaFoldDB" id="G9WXQ2"/>
<evidence type="ECO:0000313" key="17">
    <source>
        <dbReference type="EMBL" id="EJU23495.1"/>
    </source>
</evidence>
<reference evidence="16 18" key="2">
    <citation type="submission" date="2011-08" db="EMBL/GenBank/DDBJ databases">
        <title>The Genome Sequence of Eubacteriaceae bacterium CM5.</title>
        <authorList>
            <consortium name="The Broad Institute Genome Sequencing Platform"/>
            <person name="Earl A."/>
            <person name="Ward D."/>
            <person name="Feldgarden M."/>
            <person name="Gevers D."/>
            <person name="Sizova M."/>
            <person name="Hazen A."/>
            <person name="Epstein S."/>
            <person name="Young S.K."/>
            <person name="Zeng Q."/>
            <person name="Gargeya S."/>
            <person name="Fitzgerald M."/>
            <person name="Haas B."/>
            <person name="Abouelleil A."/>
            <person name="Alvarado L."/>
            <person name="Arachchi H.M."/>
            <person name="Berlin A."/>
            <person name="Brown A."/>
            <person name="Chapman S.B."/>
            <person name="Chen Z."/>
            <person name="Dunbar C."/>
            <person name="Freedman E."/>
            <person name="Gearin G."/>
            <person name="Gellesch M."/>
            <person name="Goldberg J."/>
            <person name="Griggs A."/>
            <person name="Gujja S."/>
            <person name="Heiman D."/>
            <person name="Howarth C."/>
            <person name="Larson L."/>
            <person name="Lui A."/>
            <person name="MacDonald P.J.P."/>
            <person name="Montmayeur A."/>
            <person name="Murphy C."/>
            <person name="Neiman D."/>
            <person name="Pearson M."/>
            <person name="Priest M."/>
            <person name="Roberts A."/>
            <person name="Saif S."/>
            <person name="Shea T."/>
            <person name="Shenoy N."/>
            <person name="Sisk P."/>
            <person name="Stolte C."/>
            <person name="Sykes S."/>
            <person name="Wortman J."/>
            <person name="Nusbaum C."/>
            <person name="Birren B."/>
        </authorList>
    </citation>
    <scope>NUCLEOTIDE SEQUENCE [LARGE SCALE GENOMIC DNA]</scope>
    <source>
        <strain evidence="16 18">CM5</strain>
    </source>
</reference>
<evidence type="ECO:0000256" key="9">
    <source>
        <dbReference type="ARBA" id="ARBA00035207"/>
    </source>
</evidence>
<dbReference type="GO" id="GO:0022625">
    <property type="term" value="C:cytosolic large ribosomal subunit"/>
    <property type="evidence" value="ECO:0007669"/>
    <property type="project" value="TreeGrafter"/>
</dbReference>
<evidence type="ECO:0000256" key="5">
    <source>
        <dbReference type="ARBA" id="ARBA00022884"/>
    </source>
</evidence>
<dbReference type="EMBL" id="AFZE01000001">
    <property type="protein sequence ID" value="EHL16899.1"/>
    <property type="molecule type" value="Genomic_DNA"/>
</dbReference>
<dbReference type="InterPro" id="IPR018260">
    <property type="entry name" value="Ribosomal_uL22_CS"/>
</dbReference>
<evidence type="ECO:0000313" key="16">
    <source>
        <dbReference type="EMBL" id="EHL18755.1"/>
    </source>
</evidence>
<gene>
    <name evidence="10 17" type="primary">rplV</name>
    <name evidence="17" type="ORF">HMPREF1143_2279</name>
    <name evidence="16" type="ORF">HMPREF9628_00441</name>
    <name evidence="14" type="ORF">HMPREF9629_00141</name>
    <name evidence="15" type="ORF">HMPREF9630_00024</name>
</gene>
<evidence type="ECO:0000256" key="11">
    <source>
        <dbReference type="RuleBase" id="RU004005"/>
    </source>
</evidence>
<dbReference type="PANTHER" id="PTHR13501:SF8">
    <property type="entry name" value="LARGE RIBOSOMAL SUBUNIT PROTEIN UL22M"/>
    <property type="match status" value="1"/>
</dbReference>
<comment type="function">
    <text evidence="10 13">This protein binds specifically to 23S rRNA; its binding is stimulated by other ribosomal proteins, e.g., L4, L17, and L20. It is important during the early stages of 50S assembly. It makes multiple contacts with different domains of the 23S rRNA in the assembled 50S subunit and ribosome.</text>
</comment>
<evidence type="ECO:0000256" key="7">
    <source>
        <dbReference type="ARBA" id="ARBA00023274"/>
    </source>
</evidence>
<reference evidence="17 19" key="4">
    <citation type="submission" date="2012-07" db="EMBL/GenBank/DDBJ databases">
        <authorList>
            <person name="Durkin A.S."/>
            <person name="McCorrison J."/>
            <person name="Torralba M."/>
            <person name="Gillis M."/>
            <person name="Methe B."/>
            <person name="Sutton G."/>
            <person name="Nelson K.E."/>
        </authorList>
    </citation>
    <scope>NUCLEOTIDE SEQUENCE [LARGE SCALE GENOMIC DNA]</scope>
    <source>
        <strain evidence="17 19">OBRC8</strain>
    </source>
</reference>
<dbReference type="OrthoDB" id="9805969at2"/>
<dbReference type="Proteomes" id="UP000003379">
    <property type="component" value="Unassembled WGS sequence"/>
</dbReference>
<dbReference type="GO" id="GO:0019843">
    <property type="term" value="F:rRNA binding"/>
    <property type="evidence" value="ECO:0007669"/>
    <property type="project" value="UniProtKB-UniRule"/>
</dbReference>
<evidence type="ECO:0000256" key="6">
    <source>
        <dbReference type="ARBA" id="ARBA00022980"/>
    </source>
</evidence>
<protein>
    <recommendedName>
        <fullName evidence="9 10">Large ribosomal subunit protein uL22</fullName>
    </recommendedName>
</protein>
<evidence type="ECO:0000313" key="15">
    <source>
        <dbReference type="EMBL" id="EHL18299.1"/>
    </source>
</evidence>
<evidence type="ECO:0000313" key="14">
    <source>
        <dbReference type="EMBL" id="EHL16899.1"/>
    </source>
</evidence>
<accession>V9HLE9</accession>
<keyword evidence="5 10" id="KW-0694">RNA-binding</keyword>
<dbReference type="PROSITE" id="PS00464">
    <property type="entry name" value="RIBOSOMAL_L22"/>
    <property type="match status" value="1"/>
</dbReference>
<comment type="caution">
    <text evidence="14">The sequence shown here is derived from an EMBL/GenBank/DDBJ whole genome shotgun (WGS) entry which is preliminary data.</text>
</comment>
<dbReference type="CDD" id="cd00336">
    <property type="entry name" value="Ribosomal_L22"/>
    <property type="match status" value="1"/>
</dbReference>
<dbReference type="Proteomes" id="UP000017818">
    <property type="component" value="Unassembled WGS sequence"/>
</dbReference>
<evidence type="ECO:0000256" key="13">
    <source>
        <dbReference type="RuleBase" id="RU004008"/>
    </source>
</evidence>
<dbReference type="NCBIfam" id="TIGR01044">
    <property type="entry name" value="rplV_bact"/>
    <property type="match status" value="1"/>
</dbReference>
<evidence type="ECO:0000256" key="10">
    <source>
        <dbReference type="HAMAP-Rule" id="MF_01331"/>
    </source>
</evidence>
<keyword evidence="4 10" id="KW-0699">rRNA-binding</keyword>
<dbReference type="Gene3D" id="3.90.470.10">
    <property type="entry name" value="Ribosomal protein L22/L17"/>
    <property type="match status" value="1"/>
</dbReference>
<dbReference type="Pfam" id="PF00237">
    <property type="entry name" value="Ribosomal_L22"/>
    <property type="match status" value="1"/>
</dbReference>
<dbReference type="InterPro" id="IPR036394">
    <property type="entry name" value="Ribosomal_uL22_sf"/>
</dbReference>
<evidence type="ECO:0000256" key="2">
    <source>
        <dbReference type="ARBA" id="ARBA00009451"/>
    </source>
</evidence>
<evidence type="ECO:0000313" key="21">
    <source>
        <dbReference type="Proteomes" id="UP000017818"/>
    </source>
</evidence>
<keyword evidence="6 10" id="KW-0689">Ribosomal protein</keyword>
<name>G9WXQ2_9FIRM</name>
<dbReference type="EMBL" id="ALNK01000015">
    <property type="protein sequence ID" value="EJU23495.1"/>
    <property type="molecule type" value="Genomic_DNA"/>
</dbReference>
<evidence type="ECO:0000313" key="20">
    <source>
        <dbReference type="Proteomes" id="UP000006437"/>
    </source>
</evidence>
<evidence type="ECO:0000256" key="12">
    <source>
        <dbReference type="RuleBase" id="RU004006"/>
    </source>
</evidence>
<keyword evidence="19" id="KW-1185">Reference proteome</keyword>
<organism evidence="14 20">
    <name type="scientific">Peptoanaerobacter stomatis</name>
    <dbReference type="NCBI Taxonomy" id="796937"/>
    <lineage>
        <taxon>Bacteria</taxon>
        <taxon>Bacillati</taxon>
        <taxon>Bacillota</taxon>
        <taxon>Clostridia</taxon>
        <taxon>Peptostreptococcales</taxon>
        <taxon>Filifactoraceae</taxon>
        <taxon>Peptoanaerobacter</taxon>
    </lineage>
</organism>
<comment type="subunit">
    <text evidence="3 10 12">Part of the 50S ribosomal subunit.</text>
</comment>
<evidence type="ECO:0000256" key="4">
    <source>
        <dbReference type="ARBA" id="ARBA00022730"/>
    </source>
</evidence>
<dbReference type="PANTHER" id="PTHR13501">
    <property type="entry name" value="CHLOROPLAST 50S RIBOSOMAL PROTEIN L22-RELATED"/>
    <property type="match status" value="1"/>
</dbReference>
<accession>G9XE97</accession>
<evidence type="ECO:0000256" key="3">
    <source>
        <dbReference type="ARBA" id="ARBA00011838"/>
    </source>
</evidence>
<dbReference type="InterPro" id="IPR005727">
    <property type="entry name" value="Ribosomal_uL22_bac/chlpt-type"/>
</dbReference>
<dbReference type="PATRIC" id="fig|796937.3.peg.144"/>
<evidence type="ECO:0000256" key="8">
    <source>
        <dbReference type="ARBA" id="ARBA00025084"/>
    </source>
</evidence>
<dbReference type="Proteomes" id="UP000006437">
    <property type="component" value="Unassembled WGS sequence"/>
</dbReference>
<proteinExistence type="inferred from homology"/>